<gene>
    <name evidence="10" type="ORF">RRG08_013377</name>
</gene>
<feature type="transmembrane region" description="Helical" evidence="8">
    <location>
        <begin position="760"/>
        <end position="781"/>
    </location>
</feature>
<dbReference type="SMART" id="SM00382">
    <property type="entry name" value="AAA"/>
    <property type="match status" value="2"/>
</dbReference>
<evidence type="ECO:0000256" key="5">
    <source>
        <dbReference type="ARBA" id="ARBA00022989"/>
    </source>
</evidence>
<evidence type="ECO:0000313" key="10">
    <source>
        <dbReference type="EMBL" id="KAK3755925.1"/>
    </source>
</evidence>
<dbReference type="InterPro" id="IPR013525">
    <property type="entry name" value="ABC2_TM"/>
</dbReference>
<evidence type="ECO:0000256" key="7">
    <source>
        <dbReference type="SAM" id="MobiDB-lite"/>
    </source>
</evidence>
<feature type="transmembrane region" description="Helical" evidence="8">
    <location>
        <begin position="718"/>
        <end position="739"/>
    </location>
</feature>
<keyword evidence="3" id="KW-0547">Nucleotide-binding</keyword>
<dbReference type="PROSITE" id="PS00211">
    <property type="entry name" value="ABC_TRANSPORTER_1"/>
    <property type="match status" value="1"/>
</dbReference>
<dbReference type="InterPro" id="IPR026082">
    <property type="entry name" value="ABCA"/>
</dbReference>
<proteinExistence type="predicted"/>
<dbReference type="Pfam" id="PF12698">
    <property type="entry name" value="ABC2_membrane_3"/>
    <property type="match status" value="2"/>
</dbReference>
<feature type="transmembrane region" description="Helical" evidence="8">
    <location>
        <begin position="793"/>
        <end position="814"/>
    </location>
</feature>
<dbReference type="Gene3D" id="3.40.50.300">
    <property type="entry name" value="P-loop containing nucleotide triphosphate hydrolases"/>
    <property type="match status" value="2"/>
</dbReference>
<feature type="transmembrane region" description="Helical" evidence="8">
    <location>
        <begin position="1840"/>
        <end position="1859"/>
    </location>
</feature>
<evidence type="ECO:0000256" key="4">
    <source>
        <dbReference type="ARBA" id="ARBA00022840"/>
    </source>
</evidence>
<feature type="region of interest" description="Disordered" evidence="7">
    <location>
        <begin position="370"/>
        <end position="409"/>
    </location>
</feature>
<dbReference type="PROSITE" id="PS50893">
    <property type="entry name" value="ABC_TRANSPORTER_2"/>
    <property type="match status" value="2"/>
</dbReference>
<accession>A0AAE0YS82</accession>
<dbReference type="Proteomes" id="UP001283361">
    <property type="component" value="Unassembled WGS sequence"/>
</dbReference>
<feature type="domain" description="ABC transporter" evidence="9">
    <location>
        <begin position="983"/>
        <end position="1214"/>
    </location>
</feature>
<dbReference type="CDD" id="cd03263">
    <property type="entry name" value="ABC_subfamily_A"/>
    <property type="match status" value="2"/>
</dbReference>
<evidence type="ECO:0000259" key="9">
    <source>
        <dbReference type="PROSITE" id="PS50893"/>
    </source>
</evidence>
<dbReference type="Pfam" id="PF23321">
    <property type="entry name" value="R1_ABCA1"/>
    <property type="match status" value="1"/>
</dbReference>
<evidence type="ECO:0000256" key="1">
    <source>
        <dbReference type="ARBA" id="ARBA00004141"/>
    </source>
</evidence>
<comment type="subcellular location">
    <subcellularLocation>
        <location evidence="1">Membrane</location>
        <topology evidence="1">Multi-pass membrane protein</topology>
    </subcellularLocation>
</comment>
<sequence length="2461" mass="275341">MGFLLQLRLLLWKNFTLRKRQPARLVVELVWPLVLFLILVLVRSRPDVKQPRTSCYYNPRAMPSAGALSFLSSYACNIQNQCRQAPNSAEDSPGFINSFNDTLIGEVLNDIETLLSSDSDTSVLINLSQDLRLLDQLRQSILNNTGSLESTGIRLADVLRSRQELLDNVANQSIALTPEALDTLLNSTLNLQQILNTFNSTNRTEINELAAVGRDFVALLTSSTPQDRNIAEIVNITCSDEILLRYFTFSDPAAAADLQSQVCNLTTEQAALLLRDIAQDINRTELMQELEAIVDSMSGETGSSASLIDRIQEYGRILRDVSRLNSINFPLQDILATNADQLTNMSQLDPVALASRLVCGGGQSIFGLNNNQISGDGDNNGDSPTGGTANTNPNGSPRDSGNNETLEEQERRYEEALKSNLAAGASEHCAKQFAELQSRQPTRALWDQIKPIALGVINYTPDNAATRRIIKEASRTFDSITSLLNLAVDIESVLPAVEMFLENDIEPLREFVSSPACKNSIRIANTVLPPQYQIFFSAMVPESMCDTIANFIARDGLSGSYDWRDFLNNTYSLLRTAQPYFSCFNLKKFVGYSDKISWTMANLKHIDNDTLWAAIVFDNVNTTDDSLPSLVKYTIRMDTDRVDSTKRIRNRYWRPGPRSYLSAMKYWIFGFIYIQDMIDHAIIRVQTNVTQEPGVYTNQIPYPCYIWDRFVFAISRSLPLFMIISWIYSVAMIVKGIVYEKEQRLKEVMKIMGLGNGVHWLAWFINSFVVMIITVFLFCIICKGGKVLEYSDPSVVFVFMVAFTTSTISMCFLISVFFSKANLAAVCGGFIYFVTYLPYTQLVQWEDEITTTQKIIASLSSNIAMGYGFSYFSQYEEQAIGAQWSNIGTSPVPDDTFSLEACMLMMFLDTIIYFLLTWYIEAVFPGQFGIPRKWYFPFQKSYWLGESAVVRDRVMSDSEIAIDDIRNHGDQFEADPSGRTVGVAVRNLTKIYNKGDKVAVDGLSINFYEGQITSFLGHNGAGKTTTMSILTGLFPPTKGTAYIYGRDIRTEIDHIRSGLGMCPQHNVLFDLLTVEEHIWFYARLKGRSEAAVKEEMDQMIKDVGLLDKRKERSTNLSGGMKRKLSVAVAFVGGSRTVILDEPTAGVDPYARRAIWELLLKFRRGRTIILSTHHMDEADVLGDRIAIISQGKLCTVGSSLFLKNKFGSGYYLTLVREDGTTSNADSLFPSAGQNNNSRPSTATSVRTIVDVKAAVGGEGDDEGYDEAEKNSSDSNSNEDIPVALKPPRGASNIIPGFNLGRLTAFVQRFVPRAALVEDNSMEVCFRLPEDEDHAQKFQQLFAALEFSHREMGISSYGISDTNLEEVFLKVASENSTSEEGDENLRNQLEVLSENGKYPRPVSRLSRHKKLKTSLFSLNYMNRVNNSTERLVDNEDDTESVVSEATDVQSPAADVNFSGAGQVQVTGWLLVLRQMVALFLKRLHHVRRSKKGFISEILLPAGFVCLAMIFALILPPFEEEPPLELQPWMYEPIKGDSSLTTFYVNDNPTNQIAQDLEHNLLMNPYYGNRCMNSSIYTIEGKPCLAPVNNRNNGWSPRPTLDYSTYPDCHCHSGFQRCPQGAWGPEPSKKKIRTNDLLHNLTGYKLEHWLINSMEVYRRRRFGGFSLGEENPLGAFNTSQLSTSIDRLVRAANNNQSIFSGSEQLWLDLEAVLTTGFVQDNVKVWFNNNGWAAAVSYMNAMNNLILRTLLPQDKDPLNYGIVTVNHPLNLTKAQLNQETLVNNAVDLAVAICVIFAMSFVPASFVLFLIEERVSNSKHLQFVSGINPTVYWVSTWMWDMLNYAIPAFLCIIIFLVFDAKSYVSSNSFPCLIALLCLYGWAIVPMMYPFSRLFDVPSSAFVALSCMNVFLGTVSTLATFILEVLAQGDKDLEAINKILKQAFLVLPHYCLGRGLLDMAAAHVRAEVMGRFGEDFDYDLFDWNMVGRNIFAMLMMGIGCNILNLLIEYKFFLSWMCLSKAPKNKTDREDVDVAREKQRVLNGAAQNDVLRLEGLSKVYWRPGRKGKMTAVDHLYVGVPKGQCFGLLGVNGAGKSTTFKMLTGDVTVTKGDAFINNFSICTDMVQVRKFMGYCPQFDALDPLLTGREHLEFYARVRGISPTNVKSVAEWAIRKLGLLRHADKIASSYSGGNKRKLSTAIALIGNPPIIFLDEPTTGMDPGARRFLWNCINSIVKGGRSVILTSHSMEECEALCNRLAIMVNGTFQCLGSIQHLKNRFGNGYTIILRVSGQNPDLRPIMDFITGTFSTAKLRERHHNMLQYQLGTDTLSLSKLFETMEIAKEKYNVEDYSVSQTTLDQVFINFAKKQRDMLDHEVEESDQIGVDESFEHEDEFDDDYLSYLPQDTVSTGRPSEIDDSSLAGSTAELIRPSSARSSLRSGNKQHALGADSDGMANDSKGPKEHVTCAVS</sequence>
<dbReference type="GO" id="GO:0016887">
    <property type="term" value="F:ATP hydrolysis activity"/>
    <property type="evidence" value="ECO:0007669"/>
    <property type="project" value="InterPro"/>
</dbReference>
<feature type="region of interest" description="Disordered" evidence="7">
    <location>
        <begin position="2398"/>
        <end position="2461"/>
    </location>
</feature>
<feature type="region of interest" description="Disordered" evidence="7">
    <location>
        <begin position="1255"/>
        <end position="1286"/>
    </location>
</feature>
<dbReference type="GO" id="GO:0005524">
    <property type="term" value="F:ATP binding"/>
    <property type="evidence" value="ECO:0007669"/>
    <property type="project" value="UniProtKB-KW"/>
</dbReference>
<evidence type="ECO:0000313" key="11">
    <source>
        <dbReference type="Proteomes" id="UP001283361"/>
    </source>
</evidence>
<dbReference type="FunFam" id="3.40.50.300:FF:000264">
    <property type="entry name" value="ATP-binding cassette, sub-family A (ABC1), member 1"/>
    <property type="match status" value="1"/>
</dbReference>
<dbReference type="GO" id="GO:0140359">
    <property type="term" value="F:ABC-type transporter activity"/>
    <property type="evidence" value="ECO:0007669"/>
    <property type="project" value="InterPro"/>
</dbReference>
<comment type="caution">
    <text evidence="10">The sequence shown here is derived from an EMBL/GenBank/DDBJ whole genome shotgun (WGS) entry which is preliminary data.</text>
</comment>
<dbReference type="InterPro" id="IPR003439">
    <property type="entry name" value="ABC_transporter-like_ATP-bd"/>
</dbReference>
<evidence type="ECO:0000256" key="2">
    <source>
        <dbReference type="ARBA" id="ARBA00022692"/>
    </source>
</evidence>
<keyword evidence="4" id="KW-0067">ATP-binding</keyword>
<dbReference type="InterPro" id="IPR017871">
    <property type="entry name" value="ABC_transporter-like_CS"/>
</dbReference>
<dbReference type="InterPro" id="IPR056264">
    <property type="entry name" value="R2_ABCA1-4-like"/>
</dbReference>
<dbReference type="InterPro" id="IPR003593">
    <property type="entry name" value="AAA+_ATPase"/>
</dbReference>
<dbReference type="GO" id="GO:0005319">
    <property type="term" value="F:lipid transporter activity"/>
    <property type="evidence" value="ECO:0007669"/>
    <property type="project" value="TreeGrafter"/>
</dbReference>
<dbReference type="EMBL" id="JAWDGP010005581">
    <property type="protein sequence ID" value="KAK3755925.1"/>
    <property type="molecule type" value="Genomic_DNA"/>
</dbReference>
<keyword evidence="6 8" id="KW-0472">Membrane</keyword>
<evidence type="ECO:0000256" key="8">
    <source>
        <dbReference type="SAM" id="Phobius"/>
    </source>
</evidence>
<dbReference type="SUPFAM" id="SSF52540">
    <property type="entry name" value="P-loop containing nucleoside triphosphate hydrolases"/>
    <property type="match status" value="2"/>
</dbReference>
<feature type="transmembrane region" description="Helical" evidence="8">
    <location>
        <begin position="1895"/>
        <end position="1917"/>
    </location>
</feature>
<dbReference type="PANTHER" id="PTHR19229">
    <property type="entry name" value="ATP-BINDING CASSETTE TRANSPORTER SUBFAMILY A ABCA"/>
    <property type="match status" value="1"/>
</dbReference>
<evidence type="ECO:0000256" key="3">
    <source>
        <dbReference type="ARBA" id="ARBA00022741"/>
    </source>
</evidence>
<reference evidence="10" key="1">
    <citation type="journal article" date="2023" name="G3 (Bethesda)">
        <title>A reference genome for the long-term kleptoplast-retaining sea slug Elysia crispata morphotype clarki.</title>
        <authorList>
            <person name="Eastman K.E."/>
            <person name="Pendleton A.L."/>
            <person name="Shaikh M.A."/>
            <person name="Suttiyut T."/>
            <person name="Ogas R."/>
            <person name="Tomko P."/>
            <person name="Gavelis G."/>
            <person name="Widhalm J.R."/>
            <person name="Wisecaver J.H."/>
        </authorList>
    </citation>
    <scope>NUCLEOTIDE SEQUENCE</scope>
    <source>
        <strain evidence="10">ECLA1</strain>
    </source>
</reference>
<feature type="domain" description="ABC transporter" evidence="9">
    <location>
        <begin position="2044"/>
        <end position="2280"/>
    </location>
</feature>
<feature type="transmembrane region" description="Helical" evidence="8">
    <location>
        <begin position="1866"/>
        <end position="1883"/>
    </location>
</feature>
<dbReference type="Pfam" id="PF00005">
    <property type="entry name" value="ABC_tran"/>
    <property type="match status" value="2"/>
</dbReference>
<protein>
    <recommendedName>
        <fullName evidence="9">ABC transporter domain-containing protein</fullName>
    </recommendedName>
</protein>
<name>A0AAE0YS82_9GAST</name>
<evidence type="ECO:0000256" key="6">
    <source>
        <dbReference type="ARBA" id="ARBA00023136"/>
    </source>
</evidence>
<feature type="compositionally biased region" description="Polar residues" evidence="7">
    <location>
        <begin position="2424"/>
        <end position="2434"/>
    </location>
</feature>
<keyword evidence="11" id="KW-1185">Reference proteome</keyword>
<keyword evidence="2 8" id="KW-0812">Transmembrane</keyword>
<feature type="transmembrane region" description="Helical" evidence="8">
    <location>
        <begin position="1784"/>
        <end position="1806"/>
    </location>
</feature>
<dbReference type="PANTHER" id="PTHR19229:SF185">
    <property type="entry name" value="ABC TRANSPORTER DOMAIN-CONTAINING PROTEIN"/>
    <property type="match status" value="1"/>
</dbReference>
<organism evidence="10 11">
    <name type="scientific">Elysia crispata</name>
    <name type="common">lettuce slug</name>
    <dbReference type="NCBI Taxonomy" id="231223"/>
    <lineage>
        <taxon>Eukaryota</taxon>
        <taxon>Metazoa</taxon>
        <taxon>Spiralia</taxon>
        <taxon>Lophotrochozoa</taxon>
        <taxon>Mollusca</taxon>
        <taxon>Gastropoda</taxon>
        <taxon>Heterobranchia</taxon>
        <taxon>Euthyneura</taxon>
        <taxon>Panpulmonata</taxon>
        <taxon>Sacoglossa</taxon>
        <taxon>Placobranchoidea</taxon>
        <taxon>Plakobranchidae</taxon>
        <taxon>Elysia</taxon>
    </lineage>
</organism>
<feature type="transmembrane region" description="Helical" evidence="8">
    <location>
        <begin position="1980"/>
        <end position="2001"/>
    </location>
</feature>
<dbReference type="FunFam" id="3.40.50.300:FF:000327">
    <property type="entry name" value="ATP-binding cassette sub-family A member 3"/>
    <property type="match status" value="1"/>
</dbReference>
<keyword evidence="5 8" id="KW-1133">Transmembrane helix</keyword>
<feature type="compositionally biased region" description="Basic and acidic residues" evidence="7">
    <location>
        <begin position="2450"/>
        <end position="2461"/>
    </location>
</feature>
<feature type="transmembrane region" description="Helical" evidence="8">
    <location>
        <begin position="1495"/>
        <end position="1515"/>
    </location>
</feature>
<feature type="transmembrane region" description="Helical" evidence="8">
    <location>
        <begin position="903"/>
        <end position="924"/>
    </location>
</feature>
<feature type="transmembrane region" description="Helical" evidence="8">
    <location>
        <begin position="821"/>
        <end position="839"/>
    </location>
</feature>
<dbReference type="GO" id="GO:0016020">
    <property type="term" value="C:membrane"/>
    <property type="evidence" value="ECO:0007669"/>
    <property type="project" value="UniProtKB-SubCell"/>
</dbReference>
<dbReference type="InterPro" id="IPR027417">
    <property type="entry name" value="P-loop_NTPase"/>
</dbReference>
<feature type="compositionally biased region" description="Polar residues" evidence="7">
    <location>
        <begin position="380"/>
        <end position="403"/>
    </location>
</feature>